<evidence type="ECO:0000313" key="4">
    <source>
        <dbReference type="EMBL" id="TIB31775.1"/>
    </source>
</evidence>
<feature type="domain" description="THUMP" evidence="3">
    <location>
        <begin position="169"/>
        <end position="278"/>
    </location>
</feature>
<dbReference type="AlphaFoldDB" id="A0A4T0IWS1"/>
<feature type="compositionally biased region" description="Basic and acidic residues" evidence="2">
    <location>
        <begin position="309"/>
        <end position="335"/>
    </location>
</feature>
<protein>
    <recommendedName>
        <fullName evidence="3">THUMP domain-containing protein</fullName>
    </recommendedName>
</protein>
<keyword evidence="1" id="KW-0694">RNA-binding</keyword>
<dbReference type="InterPro" id="IPR004114">
    <property type="entry name" value="THUMP_dom"/>
</dbReference>
<evidence type="ECO:0000256" key="1">
    <source>
        <dbReference type="PROSITE-ProRule" id="PRU00529"/>
    </source>
</evidence>
<dbReference type="CDD" id="cd11717">
    <property type="entry name" value="THUMP_THUMPD1_like"/>
    <property type="match status" value="1"/>
</dbReference>
<dbReference type="Gene3D" id="3.30.2300.10">
    <property type="entry name" value="THUMP superfamily"/>
    <property type="match status" value="1"/>
</dbReference>
<accession>A0A4T0IWS1</accession>
<feature type="compositionally biased region" description="Basic and acidic residues" evidence="2">
    <location>
        <begin position="73"/>
        <end position="108"/>
    </location>
</feature>
<dbReference type="PROSITE" id="PS51165">
    <property type="entry name" value="THUMP"/>
    <property type="match status" value="1"/>
</dbReference>
<dbReference type="EMBL" id="SPOI01000220">
    <property type="protein sequence ID" value="TIB31775.1"/>
    <property type="molecule type" value="Genomic_DNA"/>
</dbReference>
<comment type="caution">
    <text evidence="4">The sequence shown here is derived from an EMBL/GenBank/DDBJ whole genome shotgun (WGS) entry which is preliminary data.</text>
</comment>
<gene>
    <name evidence="4" type="ORF">E3P86_03266</name>
</gene>
<dbReference type="Proteomes" id="UP000310689">
    <property type="component" value="Unassembled WGS sequence"/>
</dbReference>
<feature type="region of interest" description="Disordered" evidence="2">
    <location>
        <begin position="71"/>
        <end position="138"/>
    </location>
</feature>
<reference evidence="4 5" key="1">
    <citation type="submission" date="2019-03" db="EMBL/GenBank/DDBJ databases">
        <title>Sequencing 23 genomes of Wallemia ichthyophaga.</title>
        <authorList>
            <person name="Gostincar C."/>
        </authorList>
    </citation>
    <scope>NUCLEOTIDE SEQUENCE [LARGE SCALE GENOMIC DNA]</scope>
    <source>
        <strain evidence="4 5">EXF-6200</strain>
    </source>
</reference>
<dbReference type="InterPro" id="IPR040183">
    <property type="entry name" value="THUMPD1-like"/>
</dbReference>
<dbReference type="Pfam" id="PF02926">
    <property type="entry name" value="THUMP"/>
    <property type="match status" value="1"/>
</dbReference>
<dbReference type="SUPFAM" id="SSF143437">
    <property type="entry name" value="THUMP domain-like"/>
    <property type="match status" value="1"/>
</dbReference>
<dbReference type="GO" id="GO:0006400">
    <property type="term" value="P:tRNA modification"/>
    <property type="evidence" value="ECO:0007669"/>
    <property type="project" value="InterPro"/>
</dbReference>
<dbReference type="GO" id="GO:0003723">
    <property type="term" value="F:RNA binding"/>
    <property type="evidence" value="ECO:0007669"/>
    <property type="project" value="UniProtKB-UniRule"/>
</dbReference>
<feature type="compositionally biased region" description="Polar residues" evidence="2">
    <location>
        <begin position="121"/>
        <end position="134"/>
    </location>
</feature>
<dbReference type="PANTHER" id="PTHR13452:SF10">
    <property type="entry name" value="THUMP DOMAIN-CONTAINING PROTEIN 1"/>
    <property type="match status" value="1"/>
</dbReference>
<evidence type="ECO:0000259" key="3">
    <source>
        <dbReference type="PROSITE" id="PS51165"/>
    </source>
</evidence>
<feature type="region of interest" description="Disordered" evidence="2">
    <location>
        <begin position="300"/>
        <end position="335"/>
    </location>
</feature>
<feature type="region of interest" description="Disordered" evidence="2">
    <location>
        <begin position="1"/>
        <end position="34"/>
    </location>
</feature>
<organism evidence="4 5">
    <name type="scientific">Wallemia ichthyophaga</name>
    <dbReference type="NCBI Taxonomy" id="245174"/>
    <lineage>
        <taxon>Eukaryota</taxon>
        <taxon>Fungi</taxon>
        <taxon>Dikarya</taxon>
        <taxon>Basidiomycota</taxon>
        <taxon>Wallemiomycotina</taxon>
        <taxon>Wallemiomycetes</taxon>
        <taxon>Wallemiales</taxon>
        <taxon>Wallemiaceae</taxon>
        <taxon>Wallemia</taxon>
    </lineage>
</organism>
<name>A0A4T0IWS1_WALIC</name>
<sequence>MSKREGGDNAPRQRKYRKDGTQVQFKSFSPPEGPAIFVTCVRGKEKQATHDILDILNEICDRYFPDMNVQQRNKVEIEGSDNRQEDKKEDDKVDVDKDTTDKKEDSDIKSQLAAELDEINKTQTPFKKPQNSSTDLKRFVNHPTDTQCMIYLEVRRPFNPIAIVERYLEEVEQTGKMRTKYIQRLTPVSHVAHASENAFEALCGFTFQNYLDASTADGIGGNYRIELRTRSHNTLKRDFIIQKIVDSISPPHRIDLSNPDRWCIVEVFKSVVGVSVVSSYAKFRKFNPFSLVEAKNKERAGGNSGVEQSKVEQDKEDKVEQKKEDKVEQDRDDKKEKTSIHHITFHLLRLVSGSNRLLSLLDRRSISLDFIAHTEWVSSLPWTLEVALSLVAKQPNLSWLRVERVLHAEDALNEQWLRVLHVSMQEAHHGKGCEQALDLGDIRSCTNITPATKLTSLEVSCKS</sequence>
<dbReference type="PANTHER" id="PTHR13452">
    <property type="entry name" value="THUMP DOMAIN CONTAINING PROTEIN 1-RELATED"/>
    <property type="match status" value="1"/>
</dbReference>
<evidence type="ECO:0000313" key="5">
    <source>
        <dbReference type="Proteomes" id="UP000310689"/>
    </source>
</evidence>
<evidence type="ECO:0000256" key="2">
    <source>
        <dbReference type="SAM" id="MobiDB-lite"/>
    </source>
</evidence>
<proteinExistence type="predicted"/>